<accession>A0A0F9BLL4</accession>
<organism evidence="1">
    <name type="scientific">marine sediment metagenome</name>
    <dbReference type="NCBI Taxonomy" id="412755"/>
    <lineage>
        <taxon>unclassified sequences</taxon>
        <taxon>metagenomes</taxon>
        <taxon>ecological metagenomes</taxon>
    </lineage>
</organism>
<name>A0A0F9BLL4_9ZZZZ</name>
<comment type="caution">
    <text evidence="1">The sequence shown here is derived from an EMBL/GenBank/DDBJ whole genome shotgun (WGS) entry which is preliminary data.</text>
</comment>
<dbReference type="EMBL" id="LAZR01048611">
    <property type="protein sequence ID" value="KKK91529.1"/>
    <property type="molecule type" value="Genomic_DNA"/>
</dbReference>
<evidence type="ECO:0000313" key="1">
    <source>
        <dbReference type="EMBL" id="KKK91529.1"/>
    </source>
</evidence>
<reference evidence="1" key="1">
    <citation type="journal article" date="2015" name="Nature">
        <title>Complex archaea that bridge the gap between prokaryotes and eukaryotes.</title>
        <authorList>
            <person name="Spang A."/>
            <person name="Saw J.H."/>
            <person name="Jorgensen S.L."/>
            <person name="Zaremba-Niedzwiedzka K."/>
            <person name="Martijn J."/>
            <person name="Lind A.E."/>
            <person name="van Eijk R."/>
            <person name="Schleper C."/>
            <person name="Guy L."/>
            <person name="Ettema T.J."/>
        </authorList>
    </citation>
    <scope>NUCLEOTIDE SEQUENCE</scope>
</reference>
<sequence>AKCDAYFGRKFSQPAWDGSPLGGRTLLVLCDQSLGDTIQFVRYLHWLREWGQGTVLFAAQRVLHPLLKESGFEDVVSLDAVSLAFDVHTSIMLLPALYYAAHKTIDAPVPYLLASGGLVERWRERIAALDGFKVGICWQGNPYYPWDEFRSIPLAEFAPLGQVPGVCLIGLQHGAGREQLEQIDGRFGVIGALGHLGLCLVHDLFLERDPLLQIDGPVHRARRTRADDVYVLPGYQRDEEDDKPQARVVVLQCHALTTMLADADIAHQVRLAPVHAADPIDRARHCLAPYLAADARVPMDRPR</sequence>
<dbReference type="SUPFAM" id="SSF53756">
    <property type="entry name" value="UDP-Glycosyltransferase/glycogen phosphorylase"/>
    <property type="match status" value="1"/>
</dbReference>
<protein>
    <submittedName>
        <fullName evidence="1">Uncharacterized protein</fullName>
    </submittedName>
</protein>
<dbReference type="AlphaFoldDB" id="A0A0F9BLL4"/>
<feature type="non-terminal residue" evidence="1">
    <location>
        <position position="1"/>
    </location>
</feature>
<gene>
    <name evidence="1" type="ORF">LCGC14_2712030</name>
</gene>
<proteinExistence type="predicted"/>